<reference evidence="1" key="1">
    <citation type="journal article" date="2015" name="Nature">
        <title>Complex archaea that bridge the gap between prokaryotes and eukaryotes.</title>
        <authorList>
            <person name="Spang A."/>
            <person name="Saw J.H."/>
            <person name="Jorgensen S.L."/>
            <person name="Zaremba-Niedzwiedzka K."/>
            <person name="Martijn J."/>
            <person name="Lind A.E."/>
            <person name="van Eijk R."/>
            <person name="Schleper C."/>
            <person name="Guy L."/>
            <person name="Ettema T.J."/>
        </authorList>
    </citation>
    <scope>NUCLEOTIDE SEQUENCE</scope>
</reference>
<dbReference type="EMBL" id="LAZR01027034">
    <property type="protein sequence ID" value="KKL66966.1"/>
    <property type="molecule type" value="Genomic_DNA"/>
</dbReference>
<name>A0A0F9EL12_9ZZZZ</name>
<accession>A0A0F9EL12</accession>
<organism evidence="1">
    <name type="scientific">marine sediment metagenome</name>
    <dbReference type="NCBI Taxonomy" id="412755"/>
    <lineage>
        <taxon>unclassified sequences</taxon>
        <taxon>metagenomes</taxon>
        <taxon>ecological metagenomes</taxon>
    </lineage>
</organism>
<sequence length="46" mass="5177">MNYLFNCQLRPEPPFLLFLATIRTLLAWMNQASVTSVAPKLAPSVL</sequence>
<dbReference type="AlphaFoldDB" id="A0A0F9EL12"/>
<protein>
    <submittedName>
        <fullName evidence="1">Uncharacterized protein</fullName>
    </submittedName>
</protein>
<proteinExistence type="predicted"/>
<comment type="caution">
    <text evidence="1">The sequence shown here is derived from an EMBL/GenBank/DDBJ whole genome shotgun (WGS) entry which is preliminary data.</text>
</comment>
<gene>
    <name evidence="1" type="ORF">LCGC14_2139700</name>
</gene>
<evidence type="ECO:0000313" key="1">
    <source>
        <dbReference type="EMBL" id="KKL66966.1"/>
    </source>
</evidence>